<organism evidence="1 2">
    <name type="scientific">Pontibacillus yanchengensis</name>
    <dbReference type="NCBI Taxonomy" id="462910"/>
    <lineage>
        <taxon>Bacteria</taxon>
        <taxon>Bacillati</taxon>
        <taxon>Bacillota</taxon>
        <taxon>Bacilli</taxon>
        <taxon>Bacillales</taxon>
        <taxon>Bacillaceae</taxon>
        <taxon>Pontibacillus</taxon>
    </lineage>
</organism>
<dbReference type="EMBL" id="WMEU01000003">
    <property type="protein sequence ID" value="MYL53743.1"/>
    <property type="molecule type" value="Genomic_DNA"/>
</dbReference>
<dbReference type="Proteomes" id="UP000466692">
    <property type="component" value="Unassembled WGS sequence"/>
</dbReference>
<protein>
    <submittedName>
        <fullName evidence="1">Uncharacterized protein</fullName>
    </submittedName>
</protein>
<name>A0ACC7VE73_9BACI</name>
<comment type="caution">
    <text evidence="1">The sequence shown here is derived from an EMBL/GenBank/DDBJ whole genome shotgun (WGS) entry which is preliminary data.</text>
</comment>
<reference evidence="1" key="1">
    <citation type="submission" date="2019-11" db="EMBL/GenBank/DDBJ databases">
        <title>Genome sequences of 17 halophilic strains isolated from different environments.</title>
        <authorList>
            <person name="Furrow R.E."/>
        </authorList>
    </citation>
    <scope>NUCLEOTIDE SEQUENCE</scope>
    <source>
        <strain evidence="1">22510_22_Filter</strain>
    </source>
</reference>
<gene>
    <name evidence="1" type="ORF">GLW08_10385</name>
</gene>
<evidence type="ECO:0000313" key="1">
    <source>
        <dbReference type="EMBL" id="MYL53743.1"/>
    </source>
</evidence>
<evidence type="ECO:0000313" key="2">
    <source>
        <dbReference type="Proteomes" id="UP000466692"/>
    </source>
</evidence>
<proteinExistence type="predicted"/>
<accession>A0ACC7VE73</accession>
<sequence>MRESFKSAVMATNVNSEENNDATFNTLVGSVITETESVQDTLGTINDDLTTVEYLNNFKVILRRGIATTKCD</sequence>
<keyword evidence="2" id="KW-1185">Reference proteome</keyword>